<keyword evidence="3" id="KW-1185">Reference proteome</keyword>
<dbReference type="AlphaFoldDB" id="A0A2U1KMZ9"/>
<dbReference type="Proteomes" id="UP000245207">
    <property type="component" value="Unassembled WGS sequence"/>
</dbReference>
<proteinExistence type="predicted"/>
<reference evidence="2 3" key="1">
    <citation type="journal article" date="2018" name="Mol. Plant">
        <title>The genome of Artemisia annua provides insight into the evolution of Asteraceae family and artemisinin biosynthesis.</title>
        <authorList>
            <person name="Shen Q."/>
            <person name="Zhang L."/>
            <person name="Liao Z."/>
            <person name="Wang S."/>
            <person name="Yan T."/>
            <person name="Shi P."/>
            <person name="Liu M."/>
            <person name="Fu X."/>
            <person name="Pan Q."/>
            <person name="Wang Y."/>
            <person name="Lv Z."/>
            <person name="Lu X."/>
            <person name="Zhang F."/>
            <person name="Jiang W."/>
            <person name="Ma Y."/>
            <person name="Chen M."/>
            <person name="Hao X."/>
            <person name="Li L."/>
            <person name="Tang Y."/>
            <person name="Lv G."/>
            <person name="Zhou Y."/>
            <person name="Sun X."/>
            <person name="Brodelius P.E."/>
            <person name="Rose J.K.C."/>
            <person name="Tang K."/>
        </authorList>
    </citation>
    <scope>NUCLEOTIDE SEQUENCE [LARGE SCALE GENOMIC DNA]</scope>
    <source>
        <strain evidence="3">cv. Huhao1</strain>
        <tissue evidence="2">Leaf</tissue>
    </source>
</reference>
<feature type="compositionally biased region" description="Basic and acidic residues" evidence="1">
    <location>
        <begin position="55"/>
        <end position="65"/>
    </location>
</feature>
<organism evidence="2 3">
    <name type="scientific">Artemisia annua</name>
    <name type="common">Sweet wormwood</name>
    <dbReference type="NCBI Taxonomy" id="35608"/>
    <lineage>
        <taxon>Eukaryota</taxon>
        <taxon>Viridiplantae</taxon>
        <taxon>Streptophyta</taxon>
        <taxon>Embryophyta</taxon>
        <taxon>Tracheophyta</taxon>
        <taxon>Spermatophyta</taxon>
        <taxon>Magnoliopsida</taxon>
        <taxon>eudicotyledons</taxon>
        <taxon>Gunneridae</taxon>
        <taxon>Pentapetalae</taxon>
        <taxon>asterids</taxon>
        <taxon>campanulids</taxon>
        <taxon>Asterales</taxon>
        <taxon>Asteraceae</taxon>
        <taxon>Asteroideae</taxon>
        <taxon>Anthemideae</taxon>
        <taxon>Artemisiinae</taxon>
        <taxon>Artemisia</taxon>
    </lineage>
</organism>
<evidence type="ECO:0000313" key="3">
    <source>
        <dbReference type="Proteomes" id="UP000245207"/>
    </source>
</evidence>
<protein>
    <submittedName>
        <fullName evidence="2">Uncharacterized protein</fullName>
    </submittedName>
</protein>
<evidence type="ECO:0000313" key="2">
    <source>
        <dbReference type="EMBL" id="PWA38144.1"/>
    </source>
</evidence>
<gene>
    <name evidence="2" type="ORF">CTI12_AA583970</name>
</gene>
<dbReference type="OrthoDB" id="1417804at2759"/>
<feature type="region of interest" description="Disordered" evidence="1">
    <location>
        <begin position="34"/>
        <end position="65"/>
    </location>
</feature>
<accession>A0A2U1KMZ9</accession>
<comment type="caution">
    <text evidence="2">The sequence shown here is derived from an EMBL/GenBank/DDBJ whole genome shotgun (WGS) entry which is preliminary data.</text>
</comment>
<dbReference type="EMBL" id="PKPP01015951">
    <property type="protein sequence ID" value="PWA38144.1"/>
    <property type="molecule type" value="Genomic_DNA"/>
</dbReference>
<name>A0A2U1KMZ9_ARTAN</name>
<evidence type="ECO:0000256" key="1">
    <source>
        <dbReference type="SAM" id="MobiDB-lite"/>
    </source>
</evidence>
<sequence length="101" mass="11726">MTHKPQGIDVSDWVKLCERFASEKFQKISIKNKKNQAKNEIPPTVGSHSLARTVDTSRRGGQEVPETKQWKMAHYSEERKAMINEKADILWVILIYIPNFK</sequence>